<keyword evidence="3" id="KW-1185">Reference proteome</keyword>
<gene>
    <name evidence="2" type="ORF">GRF29_164g686061</name>
</gene>
<organism evidence="2 3">
    <name type="scientific">Pseudopithomyces chartarum</name>
    <dbReference type="NCBI Taxonomy" id="1892770"/>
    <lineage>
        <taxon>Eukaryota</taxon>
        <taxon>Fungi</taxon>
        <taxon>Dikarya</taxon>
        <taxon>Ascomycota</taxon>
        <taxon>Pezizomycotina</taxon>
        <taxon>Dothideomycetes</taxon>
        <taxon>Pleosporomycetidae</taxon>
        <taxon>Pleosporales</taxon>
        <taxon>Massarineae</taxon>
        <taxon>Didymosphaeriaceae</taxon>
        <taxon>Pseudopithomyces</taxon>
    </lineage>
</organism>
<feature type="compositionally biased region" description="Polar residues" evidence="1">
    <location>
        <begin position="352"/>
        <end position="363"/>
    </location>
</feature>
<feature type="region of interest" description="Disordered" evidence="1">
    <location>
        <begin position="352"/>
        <end position="382"/>
    </location>
</feature>
<dbReference type="EMBL" id="WVTA01000015">
    <property type="protein sequence ID" value="KAK3201782.1"/>
    <property type="molecule type" value="Genomic_DNA"/>
</dbReference>
<reference evidence="2 3" key="1">
    <citation type="submission" date="2021-02" db="EMBL/GenBank/DDBJ databases">
        <title>Genome assembly of Pseudopithomyces chartarum.</title>
        <authorList>
            <person name="Jauregui R."/>
            <person name="Singh J."/>
            <person name="Voisey C."/>
        </authorList>
    </citation>
    <scope>NUCLEOTIDE SEQUENCE [LARGE SCALE GENOMIC DNA]</scope>
    <source>
        <strain evidence="2 3">AGR01</strain>
    </source>
</reference>
<evidence type="ECO:0000256" key="1">
    <source>
        <dbReference type="SAM" id="MobiDB-lite"/>
    </source>
</evidence>
<feature type="compositionally biased region" description="Acidic residues" evidence="1">
    <location>
        <begin position="369"/>
        <end position="382"/>
    </location>
</feature>
<dbReference type="AlphaFoldDB" id="A0AAN6LPD7"/>
<proteinExistence type="predicted"/>
<evidence type="ECO:0008006" key="4">
    <source>
        <dbReference type="Google" id="ProtNLM"/>
    </source>
</evidence>
<evidence type="ECO:0000313" key="2">
    <source>
        <dbReference type="EMBL" id="KAK3201782.1"/>
    </source>
</evidence>
<name>A0AAN6LPD7_9PLEO</name>
<dbReference type="Proteomes" id="UP001280581">
    <property type="component" value="Unassembled WGS sequence"/>
</dbReference>
<dbReference type="PANTHER" id="PTHR35179:SF2">
    <property type="entry name" value="START DOMAIN-CONTAINING PROTEIN"/>
    <property type="match status" value="1"/>
</dbReference>
<comment type="caution">
    <text evidence="2">The sequence shown here is derived from an EMBL/GenBank/DDBJ whole genome shotgun (WGS) entry which is preliminary data.</text>
</comment>
<feature type="non-terminal residue" evidence="2">
    <location>
        <position position="1"/>
    </location>
</feature>
<dbReference type="PANTHER" id="PTHR35179">
    <property type="entry name" value="PROTEIN CBG02620"/>
    <property type="match status" value="1"/>
</dbReference>
<accession>A0AAN6LPD7</accession>
<evidence type="ECO:0000313" key="3">
    <source>
        <dbReference type="Proteomes" id="UP001280581"/>
    </source>
</evidence>
<sequence length="382" mass="43406">VWRTRRYSAYTGKGKPPLWTPLTEPQRLKEDSGTYFRDPNSAKFPTFPTEPAVRALFETDPNFATAEVDIFACGSTMGNLLRFVMSIYKPFRFNIDLVGSTLFLVRKENDPREVIKGVRGFGHTFPDAYTTWEKDVRGSETHQRLCRYELGRFNCVLRFECDGYLSQGQVQTFESSSSTETCKGDGLLGSFSNFILGRDTVAKSDVITLKKGGSVVPQHTIFDLKTRSGQYGRHIDMEDFYPQLWIRQIPNFIIAYHDGLGTFPTADIHVENIEHRLQAWEKRNKVAVQRLIALLDKIICISQQHRGSLLEVYCPSVDRIEIRKQHGEGVHALPPELMAKWEALEEDAALSNHENNSKLNQGELQLGLDSDDEPDYTACGDD</sequence>
<protein>
    <recommendedName>
        <fullName evidence="4">Geranylgeranyl pyrophosphate synthetase</fullName>
    </recommendedName>
</protein>